<dbReference type="SMART" id="SM00220">
    <property type="entry name" value="S_TKc"/>
    <property type="match status" value="1"/>
</dbReference>
<keyword evidence="3 10" id="KW-0418">Kinase</keyword>
<dbReference type="InterPro" id="IPR008271">
    <property type="entry name" value="Ser/Thr_kinase_AS"/>
</dbReference>
<gene>
    <name evidence="10" type="primary">pknB_25</name>
    <name evidence="10" type="ORF">ENSA5_55600</name>
</gene>
<accession>A0A2S9XEZ6</accession>
<evidence type="ECO:0000256" key="4">
    <source>
        <dbReference type="ARBA" id="ARBA00022840"/>
    </source>
</evidence>
<feature type="region of interest" description="Disordered" evidence="8">
    <location>
        <begin position="613"/>
        <end position="651"/>
    </location>
</feature>
<dbReference type="PROSITE" id="PS50005">
    <property type="entry name" value="TPR"/>
    <property type="match status" value="1"/>
</dbReference>
<evidence type="ECO:0000259" key="9">
    <source>
        <dbReference type="PROSITE" id="PS50011"/>
    </source>
</evidence>
<dbReference type="InterPro" id="IPR017441">
    <property type="entry name" value="Protein_kinase_ATP_BS"/>
</dbReference>
<sequence>MRGEEVKTLVAYTKTRPDPIPGAPAKPGPATRDDWLLPKLAPGSVIPETRLSIVRWLGQGGMGVVFEVRHLDIERRYAVKLLSLSQSFRSMRRFREEARTISQIGSPWIVEIFDFKELSDGRLMYLMELVDGVSLCAIGRDEGPLALPRLLGLARQICKGLHDAHEAGFVHRDVKPENVMVSTDARGREQVKLVDFGLAALAEGPRHGNNGGTPAYMSPEQCQGITADERADIYSLCVTLYELASGHLPFQTTDVDAMRTSHVITPPRPPSELVEGGLPSGLDKIILRGMSKDPELRYPSAAELEAALIELQLELGLRTAWDELPAPILTDEKRTQRLEEGLATMRGFERIAARRRTIVGVALLALFGVALALGWRNHLRAEAETVAEVQREIEGLSERAREAAAHARWVYPTVADPEAETAYRVVLELESLQLVGVEQTGATLRDEFADTLLGLGDNYWDREGGREFAWEFYVQALMFGDHERVKQRVALSEASLLKLRERAAVGEFEPHELVATEPLVALAEGDEKLRYEKLAAVKRARRQQGRTSAEVDRLFDTLGAELPDELVREVAATLGPRAVAEPPELPVDAFDVEVSEATDGELADAELAADVELGDGEPGAGQLNDAGPSHSSGPSRKHKSSNKAAVEAAQAAYEAGRNDEAERLFRQVLARNSRNVAALVGLHHIYFDRSDYRQALEFARRAVRLRPKRKDLHMFVGDSCTKIMDYGCARKHYQKAKGLGHSQAGQRLSLLEKRVGSK</sequence>
<dbReference type="PROSITE" id="PS00107">
    <property type="entry name" value="PROTEIN_KINASE_ATP"/>
    <property type="match status" value="1"/>
</dbReference>
<dbReference type="Proteomes" id="UP000237968">
    <property type="component" value="Unassembled WGS sequence"/>
</dbReference>
<keyword evidence="5" id="KW-0802">TPR repeat</keyword>
<evidence type="ECO:0000313" key="10">
    <source>
        <dbReference type="EMBL" id="PRP91443.1"/>
    </source>
</evidence>
<feature type="binding site" evidence="6">
    <location>
        <position position="80"/>
    </location>
    <ligand>
        <name>ATP</name>
        <dbReference type="ChEBI" id="CHEBI:30616"/>
    </ligand>
</feature>
<dbReference type="Gene3D" id="1.25.40.10">
    <property type="entry name" value="Tetratricopeptide repeat domain"/>
    <property type="match status" value="1"/>
</dbReference>
<feature type="coiled-coil region" evidence="7">
    <location>
        <begin position="379"/>
        <end position="406"/>
    </location>
</feature>
<organism evidence="10 11">
    <name type="scientific">Enhygromyxa salina</name>
    <dbReference type="NCBI Taxonomy" id="215803"/>
    <lineage>
        <taxon>Bacteria</taxon>
        <taxon>Pseudomonadati</taxon>
        <taxon>Myxococcota</taxon>
        <taxon>Polyangia</taxon>
        <taxon>Nannocystales</taxon>
        <taxon>Nannocystaceae</taxon>
        <taxon>Enhygromyxa</taxon>
    </lineage>
</organism>
<dbReference type="Pfam" id="PF14559">
    <property type="entry name" value="TPR_19"/>
    <property type="match status" value="1"/>
</dbReference>
<dbReference type="InterPro" id="IPR000719">
    <property type="entry name" value="Prot_kinase_dom"/>
</dbReference>
<keyword evidence="2 6" id="KW-0547">Nucleotide-binding</keyword>
<dbReference type="OrthoDB" id="5480143at2"/>
<dbReference type="PROSITE" id="PS00108">
    <property type="entry name" value="PROTEIN_KINASE_ST"/>
    <property type="match status" value="1"/>
</dbReference>
<evidence type="ECO:0000256" key="5">
    <source>
        <dbReference type="PROSITE-ProRule" id="PRU00339"/>
    </source>
</evidence>
<keyword evidence="1 10" id="KW-0808">Transferase</keyword>
<dbReference type="PANTHER" id="PTHR43289">
    <property type="entry name" value="MITOGEN-ACTIVATED PROTEIN KINASE KINASE KINASE 20-RELATED"/>
    <property type="match status" value="1"/>
</dbReference>
<keyword evidence="11" id="KW-1185">Reference proteome</keyword>
<protein>
    <submittedName>
        <fullName evidence="10">Serine/threonine-protein kinase PknB</fullName>
        <ecNumber evidence="10">2.7.11.1</ecNumber>
    </submittedName>
</protein>
<dbReference type="EMBL" id="PVNK01000242">
    <property type="protein sequence ID" value="PRP91443.1"/>
    <property type="molecule type" value="Genomic_DNA"/>
</dbReference>
<evidence type="ECO:0000256" key="8">
    <source>
        <dbReference type="SAM" id="MobiDB-lite"/>
    </source>
</evidence>
<feature type="domain" description="Protein kinase" evidence="9">
    <location>
        <begin position="51"/>
        <end position="309"/>
    </location>
</feature>
<dbReference type="CDD" id="cd14014">
    <property type="entry name" value="STKc_PknB_like"/>
    <property type="match status" value="1"/>
</dbReference>
<proteinExistence type="predicted"/>
<dbReference type="Gene3D" id="3.30.200.20">
    <property type="entry name" value="Phosphorylase Kinase, domain 1"/>
    <property type="match status" value="1"/>
</dbReference>
<dbReference type="SUPFAM" id="SSF56112">
    <property type="entry name" value="Protein kinase-like (PK-like)"/>
    <property type="match status" value="1"/>
</dbReference>
<keyword evidence="4 6" id="KW-0067">ATP-binding</keyword>
<dbReference type="GO" id="GO:0004674">
    <property type="term" value="F:protein serine/threonine kinase activity"/>
    <property type="evidence" value="ECO:0007669"/>
    <property type="project" value="UniProtKB-EC"/>
</dbReference>
<name>A0A2S9XEZ6_9BACT</name>
<dbReference type="SUPFAM" id="SSF48452">
    <property type="entry name" value="TPR-like"/>
    <property type="match status" value="1"/>
</dbReference>
<dbReference type="PANTHER" id="PTHR43289:SF6">
    <property type="entry name" value="SERINE_THREONINE-PROTEIN KINASE NEKL-3"/>
    <property type="match status" value="1"/>
</dbReference>
<dbReference type="GO" id="GO:0005524">
    <property type="term" value="F:ATP binding"/>
    <property type="evidence" value="ECO:0007669"/>
    <property type="project" value="UniProtKB-UniRule"/>
</dbReference>
<evidence type="ECO:0000313" key="11">
    <source>
        <dbReference type="Proteomes" id="UP000237968"/>
    </source>
</evidence>
<dbReference type="SMART" id="SM00028">
    <property type="entry name" value="TPR"/>
    <property type="match status" value="2"/>
</dbReference>
<evidence type="ECO:0000256" key="1">
    <source>
        <dbReference type="ARBA" id="ARBA00022679"/>
    </source>
</evidence>
<dbReference type="AlphaFoldDB" id="A0A2S9XEZ6"/>
<dbReference type="RefSeq" id="WP_106394784.1">
    <property type="nucleotide sequence ID" value="NZ_PVNK01000242.1"/>
</dbReference>
<dbReference type="Pfam" id="PF00069">
    <property type="entry name" value="Pkinase"/>
    <property type="match status" value="1"/>
</dbReference>
<evidence type="ECO:0000256" key="2">
    <source>
        <dbReference type="ARBA" id="ARBA00022741"/>
    </source>
</evidence>
<dbReference type="Gene3D" id="1.10.510.10">
    <property type="entry name" value="Transferase(Phosphotransferase) domain 1"/>
    <property type="match status" value="1"/>
</dbReference>
<keyword evidence="7" id="KW-0175">Coiled coil</keyword>
<dbReference type="InterPro" id="IPR011990">
    <property type="entry name" value="TPR-like_helical_dom_sf"/>
</dbReference>
<dbReference type="EC" id="2.7.11.1" evidence="10"/>
<dbReference type="InterPro" id="IPR019734">
    <property type="entry name" value="TPR_rpt"/>
</dbReference>
<evidence type="ECO:0000256" key="3">
    <source>
        <dbReference type="ARBA" id="ARBA00022777"/>
    </source>
</evidence>
<feature type="repeat" description="TPR" evidence="5">
    <location>
        <begin position="676"/>
        <end position="709"/>
    </location>
</feature>
<reference evidence="10 11" key="1">
    <citation type="submission" date="2018-03" db="EMBL/GenBank/DDBJ databases">
        <title>Draft Genome Sequences of the Obligatory Marine Myxobacteria Enhygromyxa salina SWB005.</title>
        <authorList>
            <person name="Poehlein A."/>
            <person name="Moghaddam J.A."/>
            <person name="Harms H."/>
            <person name="Alanjari M."/>
            <person name="Koenig G.M."/>
            <person name="Daniel R."/>
            <person name="Schaeberle T.F."/>
        </authorList>
    </citation>
    <scope>NUCLEOTIDE SEQUENCE [LARGE SCALE GENOMIC DNA]</scope>
    <source>
        <strain evidence="10 11">SWB005</strain>
    </source>
</reference>
<evidence type="ECO:0000256" key="6">
    <source>
        <dbReference type="PROSITE-ProRule" id="PRU10141"/>
    </source>
</evidence>
<comment type="caution">
    <text evidence="10">The sequence shown here is derived from an EMBL/GenBank/DDBJ whole genome shotgun (WGS) entry which is preliminary data.</text>
</comment>
<dbReference type="InterPro" id="IPR011009">
    <property type="entry name" value="Kinase-like_dom_sf"/>
</dbReference>
<dbReference type="PROSITE" id="PS50011">
    <property type="entry name" value="PROTEIN_KINASE_DOM"/>
    <property type="match status" value="1"/>
</dbReference>
<evidence type="ECO:0000256" key="7">
    <source>
        <dbReference type="SAM" id="Coils"/>
    </source>
</evidence>